<feature type="domain" description="Epoxide hydrolase N-terminal" evidence="5">
    <location>
        <begin position="4"/>
        <end position="110"/>
    </location>
</feature>
<dbReference type="InterPro" id="IPR029058">
    <property type="entry name" value="AB_hydrolase_fold"/>
</dbReference>
<dbReference type="GO" id="GO:0004301">
    <property type="term" value="F:epoxide hydrolase activity"/>
    <property type="evidence" value="ECO:0007669"/>
    <property type="project" value="TreeGrafter"/>
</dbReference>
<evidence type="ECO:0000256" key="2">
    <source>
        <dbReference type="ARBA" id="ARBA00022797"/>
    </source>
</evidence>
<evidence type="ECO:0000259" key="5">
    <source>
        <dbReference type="Pfam" id="PF06441"/>
    </source>
</evidence>
<feature type="active site" description="Nucleophile" evidence="4">
    <location>
        <position position="176"/>
    </location>
</feature>
<proteinExistence type="inferred from homology"/>
<dbReference type="PRINTS" id="PR00412">
    <property type="entry name" value="EPOXHYDRLASE"/>
</dbReference>
<evidence type="ECO:0000256" key="1">
    <source>
        <dbReference type="ARBA" id="ARBA00010088"/>
    </source>
</evidence>
<keyword evidence="7" id="KW-1185">Reference proteome</keyword>
<comment type="caution">
    <text evidence="6">The sequence shown here is derived from an EMBL/GenBank/DDBJ whole genome shotgun (WGS) entry which is preliminary data.</text>
</comment>
<comment type="similarity">
    <text evidence="1">Belongs to the peptidase S33 family.</text>
</comment>
<evidence type="ECO:0000313" key="6">
    <source>
        <dbReference type="EMBL" id="CDH50165.1"/>
    </source>
</evidence>
<dbReference type="Pfam" id="PF06441">
    <property type="entry name" value="EHN"/>
    <property type="match status" value="1"/>
</dbReference>
<dbReference type="OrthoDB" id="7130006at2759"/>
<sequence>MSIRTFEIPAVPKERWDQLRKKLAEAVYPSELDKDVGWRYGVPSWAIKPVVKTWLDEYDWETARVEMNRWHHYQTTIEDIAIHFIHEPSKDPNAVPLLLLNGWPSTFYEYHKVIEALRDGGSTDGQAFHVVIPSMPGYGFSEAPKQPGCGLAKVAQIMNELMMRLGYNKYCLHGSDWGAVIGKYIAIRHDDNCKGFHTIMPMFVPPVPSIANFMSRPMAVAKYCASMLIGNDMVYGADKVKTIGRGFADIDNNEDAGYRAIQATRPYTLSYALTDSPVGLLAWILDKFHHWTYYESGNKDEAILPESISMNELLTQVMIYWLTGNMASSARLYHEVYHDPAFHVIVSTTPVRIPVAVGVFREEITAVPREWVEATANVQQWSEFEMGGHFPALEVSELFINDIQKFGRMLQSNDSFE</sequence>
<dbReference type="PIRSF" id="PIRSF001112">
    <property type="entry name" value="Epoxide_hydrolase"/>
    <property type="match status" value="1"/>
</dbReference>
<evidence type="ECO:0000313" key="7">
    <source>
        <dbReference type="Proteomes" id="UP000027586"/>
    </source>
</evidence>
<dbReference type="PANTHER" id="PTHR21661">
    <property type="entry name" value="EPOXIDE HYDROLASE 1-RELATED"/>
    <property type="match status" value="1"/>
</dbReference>
<dbReference type="InterPro" id="IPR010497">
    <property type="entry name" value="Epoxide_hydro_N"/>
</dbReference>
<dbReference type="STRING" id="1263082.A0A068RKB4"/>
<keyword evidence="2" id="KW-0058">Aromatic hydrocarbons catabolism</keyword>
<keyword evidence="3 6" id="KW-0378">Hydrolase</keyword>
<evidence type="ECO:0000256" key="4">
    <source>
        <dbReference type="PIRSR" id="PIRSR001112-1"/>
    </source>
</evidence>
<gene>
    <name evidence="6" type="ORF">LCOR_01887.1</name>
</gene>
<dbReference type="InterPro" id="IPR016292">
    <property type="entry name" value="Epoxide_hydrolase"/>
</dbReference>
<dbReference type="InterPro" id="IPR000639">
    <property type="entry name" value="Epox_hydrolase-like"/>
</dbReference>
<dbReference type="GO" id="GO:0097176">
    <property type="term" value="P:epoxide metabolic process"/>
    <property type="evidence" value="ECO:0007669"/>
    <property type="project" value="TreeGrafter"/>
</dbReference>
<protein>
    <submittedName>
        <fullName evidence="6">Epoxide hydrolase</fullName>
    </submittedName>
</protein>
<organism evidence="6 7">
    <name type="scientific">Lichtheimia corymbifera JMRC:FSU:9682</name>
    <dbReference type="NCBI Taxonomy" id="1263082"/>
    <lineage>
        <taxon>Eukaryota</taxon>
        <taxon>Fungi</taxon>
        <taxon>Fungi incertae sedis</taxon>
        <taxon>Mucoromycota</taxon>
        <taxon>Mucoromycotina</taxon>
        <taxon>Mucoromycetes</taxon>
        <taxon>Mucorales</taxon>
        <taxon>Lichtheimiaceae</taxon>
        <taxon>Lichtheimia</taxon>
    </lineage>
</organism>
<name>A0A068RKB4_9FUNG</name>
<dbReference type="Proteomes" id="UP000027586">
    <property type="component" value="Unassembled WGS sequence"/>
</dbReference>
<dbReference type="AlphaFoldDB" id="A0A068RKB4"/>
<dbReference type="SUPFAM" id="SSF53474">
    <property type="entry name" value="alpha/beta-Hydrolases"/>
    <property type="match status" value="1"/>
</dbReference>
<feature type="active site" description="Proton donor" evidence="4">
    <location>
        <position position="333"/>
    </location>
</feature>
<dbReference type="EMBL" id="CBTN010000005">
    <property type="protein sequence ID" value="CDH50165.1"/>
    <property type="molecule type" value="Genomic_DNA"/>
</dbReference>
<dbReference type="PANTHER" id="PTHR21661:SF35">
    <property type="entry name" value="EPOXIDE HYDROLASE"/>
    <property type="match status" value="1"/>
</dbReference>
<dbReference type="Gene3D" id="3.40.50.1820">
    <property type="entry name" value="alpha/beta hydrolase"/>
    <property type="match status" value="1"/>
</dbReference>
<dbReference type="VEuPathDB" id="FungiDB:LCOR_01887.1"/>
<evidence type="ECO:0000256" key="3">
    <source>
        <dbReference type="ARBA" id="ARBA00022801"/>
    </source>
</evidence>
<feature type="active site" description="Proton acceptor" evidence="4">
    <location>
        <position position="389"/>
    </location>
</feature>
<accession>A0A068RKB4</accession>
<reference evidence="6" key="1">
    <citation type="submission" date="2013-08" db="EMBL/GenBank/DDBJ databases">
        <title>Gene expansion shapes genome architecture in the human pathogen Lichtheimia corymbifera: an evolutionary genomics analysis in the ancient terrestrial Mucorales (Mucoromycotina).</title>
        <authorList>
            <person name="Schwartze V.U."/>
            <person name="Winter S."/>
            <person name="Shelest E."/>
            <person name="Marcet-Houben M."/>
            <person name="Horn F."/>
            <person name="Wehner S."/>
            <person name="Hoffmann K."/>
            <person name="Riege K."/>
            <person name="Sammeth M."/>
            <person name="Nowrousian M."/>
            <person name="Valiante V."/>
            <person name="Linde J."/>
            <person name="Jacobsen I.D."/>
            <person name="Marz M."/>
            <person name="Brakhage A.A."/>
            <person name="Gabaldon T."/>
            <person name="Bocker S."/>
            <person name="Voigt K."/>
        </authorList>
    </citation>
    <scope>NUCLEOTIDE SEQUENCE [LARGE SCALE GENOMIC DNA]</scope>
    <source>
        <strain evidence="6">FSU 9682</strain>
    </source>
</reference>